<sequence>MTQTIVLAFGGNAITRSTEKGTRDEQWANIRKTCAHVAELIKQGHRVLITHGNGPQVGNLLLKNELCKEVVPPMPLDVCVSNTQGSLGYAISQTLGNYLQSIGIEIPVVSLITQVVVSPEDPSFTQPSKFIGPFFSEVEACQIMETKGHVFKEDSGRGWRRVVPSPEPLEIVERNMVKQLLDTGAVVVAAGGGGIPVARSVGGLVGVEAVIDKDMAGQLLASGVNADAFLLLTEVERVCINYGKPSQQTLASMTVSQARQYQAAGHFPPGSMGPKVEAAIRFVSSVPGRKAYIVSLENACKAFTGESGTVITAE</sequence>
<dbReference type="InterPro" id="IPR036393">
    <property type="entry name" value="AceGlu_kinase-like_sf"/>
</dbReference>
<dbReference type="PANTHER" id="PTHR30409:SF1">
    <property type="entry name" value="CARBAMATE KINASE-RELATED"/>
    <property type="match status" value="1"/>
</dbReference>
<evidence type="ECO:0000256" key="4">
    <source>
        <dbReference type="ARBA" id="ARBA00022503"/>
    </source>
</evidence>
<evidence type="ECO:0000313" key="12">
    <source>
        <dbReference type="Proteomes" id="UP000076268"/>
    </source>
</evidence>
<keyword evidence="12" id="KW-1185">Reference proteome</keyword>
<evidence type="ECO:0000313" key="11">
    <source>
        <dbReference type="EMBL" id="KYZ78104.1"/>
    </source>
</evidence>
<dbReference type="GO" id="GO:0005829">
    <property type="term" value="C:cytosol"/>
    <property type="evidence" value="ECO:0007669"/>
    <property type="project" value="TreeGrafter"/>
</dbReference>
<dbReference type="SUPFAM" id="SSF53633">
    <property type="entry name" value="Carbamate kinase-like"/>
    <property type="match status" value="1"/>
</dbReference>
<evidence type="ECO:0000256" key="6">
    <source>
        <dbReference type="ARBA" id="ARBA00022777"/>
    </source>
</evidence>
<dbReference type="UniPathway" id="UPA00996">
    <property type="reaction ID" value="UER00366"/>
</dbReference>
<dbReference type="STRING" id="1794912.AXX12_00730"/>
<dbReference type="RefSeq" id="WP_066236774.1">
    <property type="nucleotide sequence ID" value="NZ_LSGP01000001.1"/>
</dbReference>
<evidence type="ECO:0000256" key="8">
    <source>
        <dbReference type="NCBIfam" id="TIGR00746"/>
    </source>
</evidence>
<dbReference type="PRINTS" id="PR01469">
    <property type="entry name" value="CARBMTKINASE"/>
</dbReference>
<dbReference type="PIRSF" id="PIRSF000723">
    <property type="entry name" value="Carbamate_kin"/>
    <property type="match status" value="1"/>
</dbReference>
<proteinExistence type="inferred from homology"/>
<dbReference type="GO" id="GO:0008804">
    <property type="term" value="F:carbamate kinase activity"/>
    <property type="evidence" value="ECO:0007669"/>
    <property type="project" value="UniProtKB-UniRule"/>
</dbReference>
<comment type="catalytic activity">
    <reaction evidence="7">
        <text>hydrogencarbonate + NH4(+) + ATP = carbamoyl phosphate + ADP + H2O + H(+)</text>
        <dbReference type="Rhea" id="RHEA:10152"/>
        <dbReference type="ChEBI" id="CHEBI:15377"/>
        <dbReference type="ChEBI" id="CHEBI:15378"/>
        <dbReference type="ChEBI" id="CHEBI:17544"/>
        <dbReference type="ChEBI" id="CHEBI:28938"/>
        <dbReference type="ChEBI" id="CHEBI:30616"/>
        <dbReference type="ChEBI" id="CHEBI:58228"/>
        <dbReference type="ChEBI" id="CHEBI:456216"/>
        <dbReference type="EC" id="2.7.2.2"/>
    </reaction>
</comment>
<comment type="similarity">
    <text evidence="2 9">Belongs to the carbamate kinase family.</text>
</comment>
<evidence type="ECO:0000256" key="7">
    <source>
        <dbReference type="ARBA" id="ARBA00048467"/>
    </source>
</evidence>
<dbReference type="InterPro" id="IPR001048">
    <property type="entry name" value="Asp/Glu/Uridylate_kinase"/>
</dbReference>
<dbReference type="NCBIfam" id="NF009007">
    <property type="entry name" value="PRK12352.1"/>
    <property type="match status" value="1"/>
</dbReference>
<evidence type="ECO:0000256" key="3">
    <source>
        <dbReference type="ARBA" id="ARBA00013070"/>
    </source>
</evidence>
<keyword evidence="4" id="KW-0056">Arginine metabolism</keyword>
<evidence type="ECO:0000256" key="9">
    <source>
        <dbReference type="PIRNR" id="PIRNR000723"/>
    </source>
</evidence>
<feature type="domain" description="Aspartate/glutamate/uridylate kinase" evidence="10">
    <location>
        <begin position="4"/>
        <end position="294"/>
    </location>
</feature>
<evidence type="ECO:0000256" key="1">
    <source>
        <dbReference type="ARBA" id="ARBA00005118"/>
    </source>
</evidence>
<protein>
    <recommendedName>
        <fullName evidence="3 8">Carbamate kinase</fullName>
    </recommendedName>
</protein>
<comment type="caution">
    <text evidence="11">The sequence shown here is derived from an EMBL/GenBank/DDBJ whole genome shotgun (WGS) entry which is preliminary data.</text>
</comment>
<dbReference type="Proteomes" id="UP000076268">
    <property type="component" value="Unassembled WGS sequence"/>
</dbReference>
<keyword evidence="5 9" id="KW-0808">Transferase</keyword>
<keyword evidence="6 9" id="KW-0418">Kinase</keyword>
<dbReference type="FunFam" id="3.40.1160.10:FF:000007">
    <property type="entry name" value="Carbamate kinase"/>
    <property type="match status" value="1"/>
</dbReference>
<dbReference type="NCBIfam" id="TIGR00746">
    <property type="entry name" value="arcC"/>
    <property type="match status" value="1"/>
</dbReference>
<accession>A0A154BVP9</accession>
<dbReference type="PANTHER" id="PTHR30409">
    <property type="entry name" value="CARBAMATE KINASE"/>
    <property type="match status" value="1"/>
</dbReference>
<dbReference type="Pfam" id="PF00696">
    <property type="entry name" value="AA_kinase"/>
    <property type="match status" value="1"/>
</dbReference>
<gene>
    <name evidence="11" type="ORF">AXX12_00730</name>
</gene>
<dbReference type="Gene3D" id="3.40.1160.10">
    <property type="entry name" value="Acetylglutamate kinase-like"/>
    <property type="match status" value="1"/>
</dbReference>
<evidence type="ECO:0000256" key="2">
    <source>
        <dbReference type="ARBA" id="ARBA00011066"/>
    </source>
</evidence>
<reference evidence="11 12" key="1">
    <citation type="submission" date="2016-02" db="EMBL/GenBank/DDBJ databases">
        <title>Anaerosporomusa subterraneum gen. nov., sp. nov., a spore-forming obligate anaerobe isolated from saprolite.</title>
        <authorList>
            <person name="Choi J.K."/>
            <person name="Shah M."/>
            <person name="Yee N."/>
        </authorList>
    </citation>
    <scope>NUCLEOTIDE SEQUENCE [LARGE SCALE GENOMIC DNA]</scope>
    <source>
        <strain evidence="11 12">RU4</strain>
    </source>
</reference>
<dbReference type="InterPro" id="IPR003964">
    <property type="entry name" value="Carb_kinase"/>
</dbReference>
<evidence type="ECO:0000259" key="10">
    <source>
        <dbReference type="Pfam" id="PF00696"/>
    </source>
</evidence>
<dbReference type="CDD" id="cd04235">
    <property type="entry name" value="AAK_CK"/>
    <property type="match status" value="1"/>
</dbReference>
<dbReference type="AlphaFoldDB" id="A0A154BVP9"/>
<comment type="pathway">
    <text evidence="1">Metabolic intermediate metabolism; carbamoyl phosphate degradation; CO(2) and NH(3) from carbamoyl phosphate: step 1/1.</text>
</comment>
<name>A0A154BVP9_ANASB</name>
<evidence type="ECO:0000256" key="5">
    <source>
        <dbReference type="ARBA" id="ARBA00022679"/>
    </source>
</evidence>
<dbReference type="GO" id="GO:0019546">
    <property type="term" value="P:L-arginine deiminase pathway"/>
    <property type="evidence" value="ECO:0007669"/>
    <property type="project" value="TreeGrafter"/>
</dbReference>
<organism evidence="11 12">
    <name type="scientific">Anaerosporomusa subterranea</name>
    <dbReference type="NCBI Taxonomy" id="1794912"/>
    <lineage>
        <taxon>Bacteria</taxon>
        <taxon>Bacillati</taxon>
        <taxon>Bacillota</taxon>
        <taxon>Negativicutes</taxon>
        <taxon>Acetonemataceae</taxon>
        <taxon>Anaerosporomusa</taxon>
    </lineage>
</organism>
<dbReference type="OrthoDB" id="9766717at2"/>
<dbReference type="EMBL" id="LSGP01000001">
    <property type="protein sequence ID" value="KYZ78104.1"/>
    <property type="molecule type" value="Genomic_DNA"/>
</dbReference>